<feature type="region of interest" description="Disordered" evidence="1">
    <location>
        <begin position="1"/>
        <end position="72"/>
    </location>
</feature>
<dbReference type="EMBL" id="JANPWB010000006">
    <property type="protein sequence ID" value="KAJ1181893.1"/>
    <property type="molecule type" value="Genomic_DNA"/>
</dbReference>
<keyword evidence="3" id="KW-1185">Reference proteome</keyword>
<accession>A0AAV7TZ23</accession>
<sequence>MEAYLNRVGPLKVEPILKKKSPKRKSKALGKVPSAKKGTPQRNKTETAQENSEGDLHKRERMASKRPGTSYC</sequence>
<feature type="compositionally biased region" description="Basic and acidic residues" evidence="1">
    <location>
        <begin position="54"/>
        <end position="63"/>
    </location>
</feature>
<reference evidence="2" key="1">
    <citation type="journal article" date="2022" name="bioRxiv">
        <title>Sequencing and chromosome-scale assembly of the giantPleurodeles waltlgenome.</title>
        <authorList>
            <person name="Brown T."/>
            <person name="Elewa A."/>
            <person name="Iarovenko S."/>
            <person name="Subramanian E."/>
            <person name="Araus A.J."/>
            <person name="Petzold A."/>
            <person name="Susuki M."/>
            <person name="Suzuki K.-i.T."/>
            <person name="Hayashi T."/>
            <person name="Toyoda A."/>
            <person name="Oliveira C."/>
            <person name="Osipova E."/>
            <person name="Leigh N.D."/>
            <person name="Simon A."/>
            <person name="Yun M.H."/>
        </authorList>
    </citation>
    <scope>NUCLEOTIDE SEQUENCE</scope>
    <source>
        <strain evidence="2">20211129_DDA</strain>
        <tissue evidence="2">Liver</tissue>
    </source>
</reference>
<feature type="compositionally biased region" description="Basic residues" evidence="1">
    <location>
        <begin position="18"/>
        <end position="28"/>
    </location>
</feature>
<protein>
    <submittedName>
        <fullName evidence="2">Uncharacterized protein</fullName>
    </submittedName>
</protein>
<organism evidence="2 3">
    <name type="scientific">Pleurodeles waltl</name>
    <name type="common">Iberian ribbed newt</name>
    <dbReference type="NCBI Taxonomy" id="8319"/>
    <lineage>
        <taxon>Eukaryota</taxon>
        <taxon>Metazoa</taxon>
        <taxon>Chordata</taxon>
        <taxon>Craniata</taxon>
        <taxon>Vertebrata</taxon>
        <taxon>Euteleostomi</taxon>
        <taxon>Amphibia</taxon>
        <taxon>Batrachia</taxon>
        <taxon>Caudata</taxon>
        <taxon>Salamandroidea</taxon>
        <taxon>Salamandridae</taxon>
        <taxon>Pleurodelinae</taxon>
        <taxon>Pleurodeles</taxon>
    </lineage>
</organism>
<feature type="compositionally biased region" description="Polar residues" evidence="1">
    <location>
        <begin position="40"/>
        <end position="51"/>
    </location>
</feature>
<comment type="caution">
    <text evidence="2">The sequence shown here is derived from an EMBL/GenBank/DDBJ whole genome shotgun (WGS) entry which is preliminary data.</text>
</comment>
<evidence type="ECO:0000313" key="2">
    <source>
        <dbReference type="EMBL" id="KAJ1181893.1"/>
    </source>
</evidence>
<name>A0AAV7TZ23_PLEWA</name>
<evidence type="ECO:0000256" key="1">
    <source>
        <dbReference type="SAM" id="MobiDB-lite"/>
    </source>
</evidence>
<dbReference type="Proteomes" id="UP001066276">
    <property type="component" value="Chromosome 3_2"/>
</dbReference>
<evidence type="ECO:0000313" key="3">
    <source>
        <dbReference type="Proteomes" id="UP001066276"/>
    </source>
</evidence>
<proteinExistence type="predicted"/>
<gene>
    <name evidence="2" type="ORF">NDU88_007092</name>
</gene>
<dbReference type="AlphaFoldDB" id="A0AAV7TZ23"/>